<dbReference type="PROSITE" id="PS51085">
    <property type="entry name" value="2FE2S_FER_2"/>
    <property type="match status" value="1"/>
</dbReference>
<evidence type="ECO:0000259" key="3">
    <source>
        <dbReference type="PROSITE" id="PS51384"/>
    </source>
</evidence>
<dbReference type="PRINTS" id="PR00410">
    <property type="entry name" value="PHEHYDRXLASE"/>
</dbReference>
<dbReference type="CDD" id="cd00207">
    <property type="entry name" value="fer2"/>
    <property type="match status" value="1"/>
</dbReference>
<dbReference type="InterPro" id="IPR036010">
    <property type="entry name" value="2Fe-2S_ferredoxin-like_sf"/>
</dbReference>
<dbReference type="Gene3D" id="3.10.20.30">
    <property type="match status" value="1"/>
</dbReference>
<proteinExistence type="predicted"/>
<evidence type="ECO:0000313" key="5">
    <source>
        <dbReference type="Proteomes" id="UP000250443"/>
    </source>
</evidence>
<dbReference type="Gene3D" id="3.40.50.80">
    <property type="entry name" value="Nucleotide-binding domain of ferredoxin-NADP reductase (FNR) module"/>
    <property type="match status" value="1"/>
</dbReference>
<dbReference type="Gene3D" id="2.40.30.10">
    <property type="entry name" value="Translation factors"/>
    <property type="match status" value="1"/>
</dbReference>
<dbReference type="NCBIfam" id="NF004317">
    <property type="entry name" value="PRK05713.1"/>
    <property type="match status" value="1"/>
</dbReference>
<organism evidence="4 5">
    <name type="scientific">Pseudomonas luteola</name>
    <dbReference type="NCBI Taxonomy" id="47886"/>
    <lineage>
        <taxon>Bacteria</taxon>
        <taxon>Pseudomonadati</taxon>
        <taxon>Pseudomonadota</taxon>
        <taxon>Gammaproteobacteria</taxon>
        <taxon>Pseudomonadales</taxon>
        <taxon>Pseudomonadaceae</taxon>
        <taxon>Pseudomonas</taxon>
    </lineage>
</organism>
<dbReference type="InterPro" id="IPR001433">
    <property type="entry name" value="OxRdtase_FAD/NAD-bd"/>
</dbReference>
<dbReference type="SUPFAM" id="SSF63380">
    <property type="entry name" value="Riboflavin synthase domain-like"/>
    <property type="match status" value="1"/>
</dbReference>
<dbReference type="PROSITE" id="PS51384">
    <property type="entry name" value="FAD_FR"/>
    <property type="match status" value="1"/>
</dbReference>
<dbReference type="Proteomes" id="UP000250443">
    <property type="component" value="Unassembled WGS sequence"/>
</dbReference>
<dbReference type="EC" id="1.17.1.-" evidence="4"/>
<reference evidence="4 5" key="1">
    <citation type="submission" date="2018-06" db="EMBL/GenBank/DDBJ databases">
        <authorList>
            <consortium name="Pathogen Informatics"/>
            <person name="Doyle S."/>
        </authorList>
    </citation>
    <scope>NUCLEOTIDE SEQUENCE [LARGE SCALE GENOMIC DNA]</scope>
    <source>
        <strain evidence="4 5">NCTC11842</strain>
    </source>
</reference>
<dbReference type="InterPro" id="IPR017938">
    <property type="entry name" value="Riboflavin_synthase-like_b-brl"/>
</dbReference>
<keyword evidence="4" id="KW-0560">Oxidoreductase</keyword>
<protein>
    <submittedName>
        <fullName evidence="4">2Fe-2S iron-sulfur cluster binding domain/oxidoreductase, NAD- and FAD-binding domains protein</fullName>
        <ecNumber evidence="4">1.17.1.-</ecNumber>
    </submittedName>
</protein>
<dbReference type="GO" id="GO:0051536">
    <property type="term" value="F:iron-sulfur cluster binding"/>
    <property type="evidence" value="ECO:0007669"/>
    <property type="project" value="InterPro"/>
</dbReference>
<dbReference type="InterPro" id="IPR001041">
    <property type="entry name" value="2Fe-2S_ferredoxin-type"/>
</dbReference>
<evidence type="ECO:0000256" key="1">
    <source>
        <dbReference type="ARBA" id="ARBA00034078"/>
    </source>
</evidence>
<feature type="domain" description="2Fe-2S ferredoxin-type" evidence="2">
    <location>
        <begin position="2"/>
        <end position="88"/>
    </location>
</feature>
<sequence>MPKLEVGASVWTVESDRTLLDSLLDVGLAVPFSCRAGSCHACLVRCLEGHVADAQPEALPPERRAEGWRLACQCRIVGDVRVSIFNPEEDGIPATLTAVDWLGADVVRLRMQPERSVRYRPGQSVGLWLNGIARSYSIASLPGEVPWLEFHIDCSRPGQFSTAARVIKPGDRLCLGALNPSALHYPAEQPDSPLLLLGSGSGLAPLWGILREALDQEHAGPITVVHRARAASGHYLRPALDRLAAEQRTLNVEYLDEKGWEPWLKTLRLSSRRTVALACGSPAFVEAVSRRLFMAGLPRGQLLTETFVSKAL</sequence>
<dbReference type="InterPro" id="IPR017927">
    <property type="entry name" value="FAD-bd_FR_type"/>
</dbReference>
<accession>A0A2X2C990</accession>
<dbReference type="AlphaFoldDB" id="A0A2X2C990"/>
<dbReference type="Pfam" id="PF00175">
    <property type="entry name" value="NAD_binding_1"/>
    <property type="match status" value="1"/>
</dbReference>
<dbReference type="RefSeq" id="WP_010795262.1">
    <property type="nucleotide sequence ID" value="NZ_UAUF01000009.1"/>
</dbReference>
<dbReference type="PANTHER" id="PTHR47354:SF3">
    <property type="entry name" value="OXIDOREDUCTASE-RELATED"/>
    <property type="match status" value="1"/>
</dbReference>
<gene>
    <name evidence="4" type="primary">ascD_1</name>
    <name evidence="4" type="ORF">NCTC11842_01235</name>
</gene>
<dbReference type="InterPro" id="IPR012675">
    <property type="entry name" value="Beta-grasp_dom_sf"/>
</dbReference>
<dbReference type="GO" id="GO:0016491">
    <property type="term" value="F:oxidoreductase activity"/>
    <property type="evidence" value="ECO:0007669"/>
    <property type="project" value="UniProtKB-KW"/>
</dbReference>
<dbReference type="PRINTS" id="PR00371">
    <property type="entry name" value="FPNCR"/>
</dbReference>
<dbReference type="InterPro" id="IPR050415">
    <property type="entry name" value="MRET"/>
</dbReference>
<evidence type="ECO:0000313" key="4">
    <source>
        <dbReference type="EMBL" id="SPZ03894.1"/>
    </source>
</evidence>
<dbReference type="InterPro" id="IPR001709">
    <property type="entry name" value="Flavoprot_Pyr_Nucl_cyt_Rdtase"/>
</dbReference>
<dbReference type="EMBL" id="UAUF01000009">
    <property type="protein sequence ID" value="SPZ03894.1"/>
    <property type="molecule type" value="Genomic_DNA"/>
</dbReference>
<dbReference type="SUPFAM" id="SSF52343">
    <property type="entry name" value="Ferredoxin reductase-like, C-terminal NADP-linked domain"/>
    <property type="match status" value="1"/>
</dbReference>
<evidence type="ECO:0000259" key="2">
    <source>
        <dbReference type="PROSITE" id="PS51085"/>
    </source>
</evidence>
<comment type="cofactor">
    <cofactor evidence="1">
        <name>[2Fe-2S] cluster</name>
        <dbReference type="ChEBI" id="CHEBI:190135"/>
    </cofactor>
</comment>
<dbReference type="Pfam" id="PF00111">
    <property type="entry name" value="Fer2"/>
    <property type="match status" value="1"/>
</dbReference>
<dbReference type="PANTHER" id="PTHR47354">
    <property type="entry name" value="NADH OXIDOREDUCTASE HCR"/>
    <property type="match status" value="1"/>
</dbReference>
<dbReference type="InterPro" id="IPR039261">
    <property type="entry name" value="FNR_nucleotide-bd"/>
</dbReference>
<name>A0A2X2C990_PSELU</name>
<dbReference type="SUPFAM" id="SSF54292">
    <property type="entry name" value="2Fe-2S ferredoxin-like"/>
    <property type="match status" value="1"/>
</dbReference>
<feature type="domain" description="FAD-binding FR-type" evidence="3">
    <location>
        <begin position="89"/>
        <end position="187"/>
    </location>
</feature>